<proteinExistence type="inferred from homology"/>
<dbReference type="InterPro" id="IPR035070">
    <property type="entry name" value="Streptogrisin_prodomain"/>
</dbReference>
<evidence type="ECO:0000256" key="2">
    <source>
        <dbReference type="ARBA" id="ARBA00022670"/>
    </source>
</evidence>
<evidence type="ECO:0000256" key="3">
    <source>
        <dbReference type="ARBA" id="ARBA00022801"/>
    </source>
</evidence>
<dbReference type="PROSITE" id="PS00135">
    <property type="entry name" value="TRYPSIN_SER"/>
    <property type="match status" value="1"/>
</dbReference>
<evidence type="ECO:0000256" key="6">
    <source>
        <dbReference type="SAM" id="MobiDB-lite"/>
    </source>
</evidence>
<sequence length="343" mass="35596">MRWTWFVPMVSVLAGVLPSPPADAAELPPDLTAAIRRDLGLSPPEYLSTAAAAGAAADALGRLRERLGPDLRHARFDGSTRTLVLGVRPGTRVPEVPGTAVRAVPTPAHGPAAPKAVVPFLRAGEGISTSRDGRSARCTAGFVLRGRDGGTAMLTAGHCGRPGEPVFSQAGRQVGEFDRIVSDDLASGGQGDDYAVIRLRGRARPEVDDHRGGRVWVSGAVEPVVGMPVCKAGRTTGWTCGTVTETAVRVRSRPIGGEPRLLQVFMHDACAEAGDSGGPVLSGTRAVGVVHGGQRGPDGRCPARSGGPNETAAEPLVTDVLPDLADRYVLLVAPNSTGRLFVL</sequence>
<organism evidence="9 10">
    <name type="scientific">Longimycelium tulufanense</name>
    <dbReference type="NCBI Taxonomy" id="907463"/>
    <lineage>
        <taxon>Bacteria</taxon>
        <taxon>Bacillati</taxon>
        <taxon>Actinomycetota</taxon>
        <taxon>Actinomycetes</taxon>
        <taxon>Pseudonocardiales</taxon>
        <taxon>Pseudonocardiaceae</taxon>
        <taxon>Longimycelium</taxon>
    </lineage>
</organism>
<dbReference type="GO" id="GO:0006508">
    <property type="term" value="P:proteolysis"/>
    <property type="evidence" value="ECO:0007669"/>
    <property type="project" value="UniProtKB-KW"/>
</dbReference>
<evidence type="ECO:0000313" key="9">
    <source>
        <dbReference type="EMBL" id="GGM47505.1"/>
    </source>
</evidence>
<dbReference type="Pfam" id="PF00089">
    <property type="entry name" value="Trypsin"/>
    <property type="match status" value="1"/>
</dbReference>
<keyword evidence="3" id="KW-0378">Hydrolase</keyword>
<evidence type="ECO:0000256" key="4">
    <source>
        <dbReference type="ARBA" id="ARBA00022825"/>
    </source>
</evidence>
<keyword evidence="5" id="KW-1015">Disulfide bond</keyword>
<dbReference type="RefSeq" id="WP_189055892.1">
    <property type="nucleotide sequence ID" value="NZ_BMMK01000006.1"/>
</dbReference>
<accession>A0A8J3CCJ7</accession>
<dbReference type="InterPro" id="IPR043504">
    <property type="entry name" value="Peptidase_S1_PA_chymotrypsin"/>
</dbReference>
<dbReference type="SUPFAM" id="SSF50494">
    <property type="entry name" value="Trypsin-like serine proteases"/>
    <property type="match status" value="1"/>
</dbReference>
<dbReference type="CDD" id="cd21112">
    <property type="entry name" value="alphaLP-like"/>
    <property type="match status" value="1"/>
</dbReference>
<evidence type="ECO:0000259" key="8">
    <source>
        <dbReference type="Pfam" id="PF00089"/>
    </source>
</evidence>
<keyword evidence="2" id="KW-0645">Protease</keyword>
<reference evidence="9" key="1">
    <citation type="journal article" date="2014" name="Int. J. Syst. Evol. Microbiol.">
        <title>Complete genome sequence of Corynebacterium casei LMG S-19264T (=DSM 44701T), isolated from a smear-ripened cheese.</title>
        <authorList>
            <consortium name="US DOE Joint Genome Institute (JGI-PGF)"/>
            <person name="Walter F."/>
            <person name="Albersmeier A."/>
            <person name="Kalinowski J."/>
            <person name="Ruckert C."/>
        </authorList>
    </citation>
    <scope>NUCLEOTIDE SEQUENCE</scope>
    <source>
        <strain evidence="9">CGMCC 4.5737</strain>
    </source>
</reference>
<keyword evidence="10" id="KW-1185">Reference proteome</keyword>
<feature type="domain" description="Peptidase S1" evidence="8">
    <location>
        <begin position="152"/>
        <end position="299"/>
    </location>
</feature>
<dbReference type="InterPro" id="IPR018114">
    <property type="entry name" value="TRYPSIN_HIS"/>
</dbReference>
<name>A0A8J3CCJ7_9PSEU</name>
<dbReference type="InterPro" id="IPR001254">
    <property type="entry name" value="Trypsin_dom"/>
</dbReference>
<dbReference type="InterPro" id="IPR009003">
    <property type="entry name" value="Peptidase_S1_PA"/>
</dbReference>
<feature type="signal peptide" evidence="7">
    <location>
        <begin position="1"/>
        <end position="24"/>
    </location>
</feature>
<evidence type="ECO:0000256" key="7">
    <source>
        <dbReference type="SAM" id="SignalP"/>
    </source>
</evidence>
<evidence type="ECO:0000256" key="1">
    <source>
        <dbReference type="ARBA" id="ARBA00007664"/>
    </source>
</evidence>
<keyword evidence="7" id="KW-0732">Signal</keyword>
<evidence type="ECO:0000313" key="10">
    <source>
        <dbReference type="Proteomes" id="UP000637578"/>
    </source>
</evidence>
<comment type="caution">
    <text evidence="9">The sequence shown here is derived from an EMBL/GenBank/DDBJ whole genome shotgun (WGS) entry which is preliminary data.</text>
</comment>
<protein>
    <recommendedName>
        <fullName evidence="8">Peptidase S1 domain-containing protein</fullName>
    </recommendedName>
</protein>
<dbReference type="GO" id="GO:0004252">
    <property type="term" value="F:serine-type endopeptidase activity"/>
    <property type="evidence" value="ECO:0007669"/>
    <property type="project" value="InterPro"/>
</dbReference>
<feature type="chain" id="PRO_5035150417" description="Peptidase S1 domain-containing protein" evidence="7">
    <location>
        <begin position="25"/>
        <end position="343"/>
    </location>
</feature>
<dbReference type="EMBL" id="BMMK01000006">
    <property type="protein sequence ID" value="GGM47505.1"/>
    <property type="molecule type" value="Genomic_DNA"/>
</dbReference>
<evidence type="ECO:0000256" key="5">
    <source>
        <dbReference type="ARBA" id="ARBA00023157"/>
    </source>
</evidence>
<reference evidence="9" key="2">
    <citation type="submission" date="2020-09" db="EMBL/GenBank/DDBJ databases">
        <authorList>
            <person name="Sun Q."/>
            <person name="Zhou Y."/>
        </authorList>
    </citation>
    <scope>NUCLEOTIDE SEQUENCE</scope>
    <source>
        <strain evidence="9">CGMCC 4.5737</strain>
    </source>
</reference>
<keyword evidence="4" id="KW-0720">Serine protease</keyword>
<comment type="similarity">
    <text evidence="1">Belongs to the peptidase S1 family.</text>
</comment>
<gene>
    <name evidence="9" type="ORF">GCM10012275_18250</name>
</gene>
<dbReference type="Proteomes" id="UP000637578">
    <property type="component" value="Unassembled WGS sequence"/>
</dbReference>
<dbReference type="PROSITE" id="PS00134">
    <property type="entry name" value="TRYPSIN_HIS"/>
    <property type="match status" value="1"/>
</dbReference>
<dbReference type="Gene3D" id="3.30.300.50">
    <property type="match status" value="1"/>
</dbReference>
<feature type="region of interest" description="Disordered" evidence="6">
    <location>
        <begin position="292"/>
        <end position="313"/>
    </location>
</feature>
<dbReference type="InterPro" id="IPR001316">
    <property type="entry name" value="Pept_S1A_streptogrisin"/>
</dbReference>
<dbReference type="InterPro" id="IPR033116">
    <property type="entry name" value="TRYPSIN_SER"/>
</dbReference>
<dbReference type="AlphaFoldDB" id="A0A8J3CCJ7"/>
<dbReference type="Gene3D" id="2.40.10.10">
    <property type="entry name" value="Trypsin-like serine proteases"/>
    <property type="match status" value="2"/>
</dbReference>
<dbReference type="PRINTS" id="PR00861">
    <property type="entry name" value="ALYTICPTASE"/>
</dbReference>